<feature type="region of interest" description="Disordered" evidence="1">
    <location>
        <begin position="147"/>
        <end position="243"/>
    </location>
</feature>
<evidence type="ECO:0000313" key="3">
    <source>
        <dbReference type="EMBL" id="CAF5190107.1"/>
    </source>
</evidence>
<gene>
    <name evidence="2" type="ORF">BYL167_LOCUS63968</name>
    <name evidence="3" type="ORF">GIL414_LOCUS72686</name>
</gene>
<dbReference type="Proteomes" id="UP000681967">
    <property type="component" value="Unassembled WGS sequence"/>
</dbReference>
<accession>A0A8S3F2B3</accession>
<dbReference type="AlphaFoldDB" id="A0A8S3F2B3"/>
<feature type="compositionally biased region" description="Acidic residues" evidence="1">
    <location>
        <begin position="159"/>
        <end position="169"/>
    </location>
</feature>
<dbReference type="EMBL" id="CAJOBH010237756">
    <property type="protein sequence ID" value="CAF5097743.1"/>
    <property type="molecule type" value="Genomic_DNA"/>
</dbReference>
<evidence type="ECO:0000313" key="2">
    <source>
        <dbReference type="EMBL" id="CAF5097743.1"/>
    </source>
</evidence>
<feature type="non-terminal residue" evidence="2">
    <location>
        <position position="1"/>
    </location>
</feature>
<dbReference type="EMBL" id="CAJOBJ010336932">
    <property type="protein sequence ID" value="CAF5190107.1"/>
    <property type="molecule type" value="Genomic_DNA"/>
</dbReference>
<reference evidence="2" key="1">
    <citation type="submission" date="2021-02" db="EMBL/GenBank/DDBJ databases">
        <authorList>
            <person name="Nowell W R."/>
        </authorList>
    </citation>
    <scope>NUCLEOTIDE SEQUENCE</scope>
</reference>
<name>A0A8S3F2B3_9BILA</name>
<sequence length="243" mass="28228">MQRLLPEKSISLMVYLHANNRSLIVEIDREVLESITNSVKWSLRTMLQAREKTNKRFHGAIPKLLHSIKHSRSKADPLDDDLHHRIYLVVDIFQATFADLSPLEAYDFADVRNNLSGEPLLFTQPNFKNLNTKSYLPDFYKEKKVTKRSKKKDETMLSGDDDTDNETEFSEMAITPTVPADDEDDEKNLPTKKRQRSRAIEPPSSSSEAIDDDDDDEDEEQMQQEEKENERKSRKRKISSSKR</sequence>
<evidence type="ECO:0000313" key="4">
    <source>
        <dbReference type="Proteomes" id="UP000681967"/>
    </source>
</evidence>
<protein>
    <submittedName>
        <fullName evidence="2">Uncharacterized protein</fullName>
    </submittedName>
</protein>
<proteinExistence type="predicted"/>
<organism evidence="2 4">
    <name type="scientific">Rotaria magnacalcarata</name>
    <dbReference type="NCBI Taxonomy" id="392030"/>
    <lineage>
        <taxon>Eukaryota</taxon>
        <taxon>Metazoa</taxon>
        <taxon>Spiralia</taxon>
        <taxon>Gnathifera</taxon>
        <taxon>Rotifera</taxon>
        <taxon>Eurotatoria</taxon>
        <taxon>Bdelloidea</taxon>
        <taxon>Philodinida</taxon>
        <taxon>Philodinidae</taxon>
        <taxon>Rotaria</taxon>
    </lineage>
</organism>
<feature type="compositionally biased region" description="Acidic residues" evidence="1">
    <location>
        <begin position="209"/>
        <end position="223"/>
    </location>
</feature>
<comment type="caution">
    <text evidence="2">The sequence shown here is derived from an EMBL/GenBank/DDBJ whole genome shotgun (WGS) entry which is preliminary data.</text>
</comment>
<evidence type="ECO:0000256" key="1">
    <source>
        <dbReference type="SAM" id="MobiDB-lite"/>
    </source>
</evidence>
<dbReference type="Proteomes" id="UP000681720">
    <property type="component" value="Unassembled WGS sequence"/>
</dbReference>
<feature type="compositionally biased region" description="Basic residues" evidence="1">
    <location>
        <begin position="232"/>
        <end position="243"/>
    </location>
</feature>